<dbReference type="InterPro" id="IPR019646">
    <property type="entry name" value="Aminoglyc_AdlTrfase"/>
</dbReference>
<dbReference type="AlphaFoldDB" id="A0A0D0HA65"/>
<proteinExistence type="predicted"/>
<dbReference type="Pfam" id="PF10706">
    <property type="entry name" value="Aminoglyc_resit"/>
    <property type="match status" value="1"/>
</dbReference>
<keyword evidence="2" id="KW-1185">Reference proteome</keyword>
<dbReference type="RefSeq" id="WP_006743465.1">
    <property type="nucleotide sequence ID" value="NZ_DBEXRU010000024.1"/>
</dbReference>
<reference evidence="1 2" key="1">
    <citation type="submission" date="2015-01" db="EMBL/GenBank/DDBJ databases">
        <title>Comparative genomics of non-oral Prevotella species.</title>
        <authorList>
            <person name="Accetto T."/>
            <person name="Nograsek B."/>
            <person name="Avgustin G."/>
        </authorList>
    </citation>
    <scope>NUCLEOTIDE SEQUENCE [LARGE SCALE GENOMIC DNA]</scope>
    <source>
        <strain evidence="1 2">P5-119</strain>
    </source>
</reference>
<dbReference type="Proteomes" id="UP000032046">
    <property type="component" value="Unassembled WGS sequence"/>
</dbReference>
<dbReference type="EMBL" id="JXQK01000089">
    <property type="protein sequence ID" value="KIP59922.1"/>
    <property type="molecule type" value="Genomic_DNA"/>
</dbReference>
<protein>
    <submittedName>
        <fullName evidence="1">Contig89, whole genome shotgun sequence</fullName>
    </submittedName>
</protein>
<name>A0A0D0HA65_9BACT</name>
<dbReference type="Gene3D" id="3.30.460.40">
    <property type="match status" value="1"/>
</dbReference>
<gene>
    <name evidence="1" type="ORF">ST44_12730</name>
</gene>
<sequence>MVTYFDACEILEMLSEASVKVFLDGGWGVDALIGRETRIHNDIDLFVEKKDYGKAISVITWKGYREVVMDYTTDSHTVWKDDNGRIIDLHCFEYVEDGILYDGYTFPSETFSGKGNIGNIEVTCINPEAQVQFHLGYEYDENDVHDVLLLCRTFNLEIPEQYKTHI</sequence>
<accession>A0A0D0HA65</accession>
<organism evidence="1 2">
    <name type="scientific">Prevotella pectinovora</name>
    <dbReference type="NCBI Taxonomy" id="1602169"/>
    <lineage>
        <taxon>Bacteria</taxon>
        <taxon>Pseudomonadati</taxon>
        <taxon>Bacteroidota</taxon>
        <taxon>Bacteroidia</taxon>
        <taxon>Bacteroidales</taxon>
        <taxon>Prevotellaceae</taxon>
        <taxon>Prevotella</taxon>
    </lineage>
</organism>
<evidence type="ECO:0000313" key="1">
    <source>
        <dbReference type="EMBL" id="KIP59922.1"/>
    </source>
</evidence>
<dbReference type="GeneID" id="302995826"/>
<comment type="caution">
    <text evidence="1">The sequence shown here is derived from an EMBL/GenBank/DDBJ whole genome shotgun (WGS) entry which is preliminary data.</text>
</comment>
<dbReference type="STRING" id="1602171.ST44_12730"/>
<evidence type="ECO:0000313" key="2">
    <source>
        <dbReference type="Proteomes" id="UP000032046"/>
    </source>
</evidence>